<dbReference type="PROSITE" id="PS00466">
    <property type="entry name" value="ZF_TFIIS_1"/>
    <property type="match status" value="1"/>
</dbReference>
<dbReference type="PANTHER" id="PTHR11239">
    <property type="entry name" value="DNA-DIRECTED RNA POLYMERASE"/>
    <property type="match status" value="1"/>
</dbReference>
<evidence type="ECO:0000256" key="8">
    <source>
        <dbReference type="ARBA" id="ARBA00023242"/>
    </source>
</evidence>
<gene>
    <name evidence="14" type="ORF">QR680_012437</name>
</gene>
<feature type="region of interest" description="Disordered" evidence="12">
    <location>
        <begin position="1"/>
        <end position="21"/>
    </location>
</feature>
<evidence type="ECO:0000256" key="3">
    <source>
        <dbReference type="ARBA" id="ARBA00022478"/>
    </source>
</evidence>
<evidence type="ECO:0000256" key="5">
    <source>
        <dbReference type="ARBA" id="ARBA00022771"/>
    </source>
</evidence>
<evidence type="ECO:0000256" key="12">
    <source>
        <dbReference type="SAM" id="MobiDB-lite"/>
    </source>
</evidence>
<dbReference type="GO" id="GO:0005666">
    <property type="term" value="C:RNA polymerase III complex"/>
    <property type="evidence" value="ECO:0007669"/>
    <property type="project" value="TreeGrafter"/>
</dbReference>
<dbReference type="InterPro" id="IPR021869">
    <property type="entry name" value="RNase_Zc3h12_NYN"/>
</dbReference>
<accession>A0AA39M0I4</accession>
<evidence type="ECO:0000256" key="4">
    <source>
        <dbReference type="ARBA" id="ARBA00022723"/>
    </source>
</evidence>
<dbReference type="Gene3D" id="2.20.25.10">
    <property type="match status" value="1"/>
</dbReference>
<keyword evidence="7 11" id="KW-0804">Transcription</keyword>
<dbReference type="InterPro" id="IPR001222">
    <property type="entry name" value="Znf_TFIIS"/>
</dbReference>
<dbReference type="Pfam" id="PF01096">
    <property type="entry name" value="Zn_ribbon_TFIIS"/>
    <property type="match status" value="1"/>
</dbReference>
<dbReference type="GO" id="GO:0008270">
    <property type="term" value="F:zinc ion binding"/>
    <property type="evidence" value="ECO:0007669"/>
    <property type="project" value="UniProtKB-KW"/>
</dbReference>
<name>A0AA39M0I4_9BILA</name>
<keyword evidence="4 11" id="KW-0479">Metal-binding</keyword>
<evidence type="ECO:0000256" key="6">
    <source>
        <dbReference type="ARBA" id="ARBA00022833"/>
    </source>
</evidence>
<evidence type="ECO:0000256" key="11">
    <source>
        <dbReference type="RuleBase" id="RU003474"/>
    </source>
</evidence>
<dbReference type="PROSITE" id="PS01030">
    <property type="entry name" value="RNA_POL_M_15KD"/>
    <property type="match status" value="1"/>
</dbReference>
<dbReference type="InterPro" id="IPR034014">
    <property type="entry name" value="Zn_ribbon_RPC11_C"/>
</dbReference>
<feature type="domain" description="TFIIS-type" evidence="13">
    <location>
        <begin position="363"/>
        <end position="405"/>
    </location>
</feature>
<evidence type="ECO:0000256" key="2">
    <source>
        <dbReference type="ARBA" id="ARBA00020093"/>
    </source>
</evidence>
<comment type="caution">
    <text evidence="14">The sequence shown here is derived from an EMBL/GenBank/DDBJ whole genome shotgun (WGS) entry which is preliminary data.</text>
</comment>
<evidence type="ECO:0000313" key="14">
    <source>
        <dbReference type="EMBL" id="KAK0416358.1"/>
    </source>
</evidence>
<organism evidence="14 15">
    <name type="scientific">Steinernema hermaphroditum</name>
    <dbReference type="NCBI Taxonomy" id="289476"/>
    <lineage>
        <taxon>Eukaryota</taxon>
        <taxon>Metazoa</taxon>
        <taxon>Ecdysozoa</taxon>
        <taxon>Nematoda</taxon>
        <taxon>Chromadorea</taxon>
        <taxon>Rhabditida</taxon>
        <taxon>Tylenchina</taxon>
        <taxon>Panagrolaimomorpha</taxon>
        <taxon>Strongyloidoidea</taxon>
        <taxon>Steinernematidae</taxon>
        <taxon>Steinernema</taxon>
    </lineage>
</organism>
<evidence type="ECO:0000256" key="10">
    <source>
        <dbReference type="PROSITE-ProRule" id="PRU00472"/>
    </source>
</evidence>
<dbReference type="SUPFAM" id="SSF57783">
    <property type="entry name" value="Zinc beta-ribbon"/>
    <property type="match status" value="1"/>
</dbReference>
<evidence type="ECO:0000256" key="1">
    <source>
        <dbReference type="ARBA" id="ARBA00004123"/>
    </source>
</evidence>
<dbReference type="SMART" id="SM00661">
    <property type="entry name" value="RPOL9"/>
    <property type="match status" value="1"/>
</dbReference>
<comment type="similarity">
    <text evidence="11">Belongs to the archaeal rpoM/eukaryotic RPA12/RPB9/RPC11 RNA polymerase family.</text>
</comment>
<dbReference type="GO" id="GO:0003899">
    <property type="term" value="F:DNA-directed RNA polymerase activity"/>
    <property type="evidence" value="ECO:0007669"/>
    <property type="project" value="InterPro"/>
</dbReference>
<keyword evidence="5 10" id="KW-0863">Zinc-finger</keyword>
<evidence type="ECO:0000259" key="13">
    <source>
        <dbReference type="PROSITE" id="PS51133"/>
    </source>
</evidence>
<sequence>MTDAENPRVVSKSSDPMRTKFDPDRSVRRLAVIDVMNFLHNSASKNAPHLRNAEDTRNYLDALDLASFMSMFLQRGFDVRAVVPRSARYRARNGFLFDLFFAMGLIVYTEKCYDDLVIIKYAAARGGFIVSCDKYRDCLKMDINMADKYVIRNRVVRPVVAKHKRQQGEPYTNTRSGDRIINFTAHIEVPTHNILYSDPTSRDYRSCVSVRRSYNYSKSIKIREQLDEMFQFVMNITPLKLDERVSKIAKYKEDTIEKWGAPPYLKTIDDVDMSASGCVNIVDFGCFISSGVLLQKMLTFCPECGSMLRFDKSICEDVNRFLCPTCPFVMPITRTISSKHCPKLKDLDDVLGGPSAWENAQITDERCPRCSCDRAYFMQLQTRSADEPMTTFYRCANSACGHRWKE</sequence>
<dbReference type="InterPro" id="IPR001529">
    <property type="entry name" value="Zn_ribbon_RPB9"/>
</dbReference>
<keyword evidence="8" id="KW-0539">Nucleus</keyword>
<comment type="subcellular location">
    <subcellularLocation>
        <location evidence="1">Nucleus</location>
    </subcellularLocation>
</comment>
<keyword evidence="15" id="KW-1185">Reference proteome</keyword>
<dbReference type="EMBL" id="JAUCMV010000002">
    <property type="protein sequence ID" value="KAK0416358.1"/>
    <property type="molecule type" value="Genomic_DNA"/>
</dbReference>
<evidence type="ECO:0000313" key="15">
    <source>
        <dbReference type="Proteomes" id="UP001175271"/>
    </source>
</evidence>
<dbReference type="AlphaFoldDB" id="A0AA39M0I4"/>
<dbReference type="SMART" id="SM00440">
    <property type="entry name" value="ZnF_C2C2"/>
    <property type="match status" value="1"/>
</dbReference>
<dbReference type="Gene3D" id="3.40.50.11980">
    <property type="match status" value="1"/>
</dbReference>
<keyword evidence="3 11" id="KW-0240">DNA-directed RNA polymerase</keyword>
<protein>
    <recommendedName>
        <fullName evidence="2">DNA-directed RNA polymerase III subunit RPC10</fullName>
    </recommendedName>
    <alternativeName>
        <fullName evidence="9">RNA polymerase III subunit C11</fullName>
    </alternativeName>
</protein>
<dbReference type="PANTHER" id="PTHR11239:SF12">
    <property type="entry name" value="DNA-DIRECTED RNA POLYMERASE III SUBUNIT RPC10"/>
    <property type="match status" value="1"/>
</dbReference>
<proteinExistence type="inferred from homology"/>
<reference evidence="14" key="1">
    <citation type="submission" date="2023-06" db="EMBL/GenBank/DDBJ databases">
        <title>Genomic analysis of the entomopathogenic nematode Steinernema hermaphroditum.</title>
        <authorList>
            <person name="Schwarz E.M."/>
            <person name="Heppert J.K."/>
            <person name="Baniya A."/>
            <person name="Schwartz H.T."/>
            <person name="Tan C.-H."/>
            <person name="Antoshechkin I."/>
            <person name="Sternberg P.W."/>
            <person name="Goodrich-Blair H."/>
            <person name="Dillman A.R."/>
        </authorList>
    </citation>
    <scope>NUCLEOTIDE SEQUENCE</scope>
    <source>
        <strain evidence="14">PS9179</strain>
        <tissue evidence="14">Whole animal</tissue>
    </source>
</reference>
<dbReference type="FunFam" id="2.20.25.10:FF:000051">
    <property type="entry name" value="DNA-directed RNA polymerase subunit"/>
    <property type="match status" value="1"/>
</dbReference>
<dbReference type="Proteomes" id="UP001175271">
    <property type="component" value="Unassembled WGS sequence"/>
</dbReference>
<dbReference type="CDD" id="cd10509">
    <property type="entry name" value="Zn-ribbon_RPC11"/>
    <property type="match status" value="1"/>
</dbReference>
<keyword evidence="6" id="KW-0862">Zinc</keyword>
<dbReference type="InterPro" id="IPR019761">
    <property type="entry name" value="DNA-dir_RNA_pol-M_15_CS"/>
</dbReference>
<dbReference type="PROSITE" id="PS51133">
    <property type="entry name" value="ZF_TFIIS_2"/>
    <property type="match status" value="1"/>
</dbReference>
<dbReference type="GO" id="GO:0006386">
    <property type="term" value="P:termination of RNA polymerase III transcription"/>
    <property type="evidence" value="ECO:0007669"/>
    <property type="project" value="TreeGrafter"/>
</dbReference>
<evidence type="ECO:0000256" key="7">
    <source>
        <dbReference type="ARBA" id="ARBA00023163"/>
    </source>
</evidence>
<dbReference type="GO" id="GO:0003676">
    <property type="term" value="F:nucleic acid binding"/>
    <property type="evidence" value="ECO:0007669"/>
    <property type="project" value="InterPro"/>
</dbReference>
<dbReference type="Pfam" id="PF11977">
    <property type="entry name" value="RNase_Zc3h12a"/>
    <property type="match status" value="1"/>
</dbReference>
<evidence type="ECO:0000256" key="9">
    <source>
        <dbReference type="ARBA" id="ARBA00029985"/>
    </source>
</evidence>
<dbReference type="InterPro" id="IPR012164">
    <property type="entry name" value="Rpa12/Rpb9/Rpc10/TFS"/>
</dbReference>